<feature type="transmembrane region" description="Helical" evidence="8">
    <location>
        <begin position="71"/>
        <end position="89"/>
    </location>
</feature>
<dbReference type="Proteomes" id="UP001319121">
    <property type="component" value="Chromosome"/>
</dbReference>
<keyword evidence="8" id="KW-1003">Cell membrane</keyword>
<name>A0AAN1T206_9PROT</name>
<evidence type="ECO:0000256" key="1">
    <source>
        <dbReference type="ARBA" id="ARBA00004127"/>
    </source>
</evidence>
<accession>A0AAN1T206</accession>
<dbReference type="AlphaFoldDB" id="A0AAN1T206"/>
<dbReference type="HAMAP" id="MF_00478">
    <property type="entry name" value="RsxE_RnfE"/>
    <property type="match status" value="1"/>
</dbReference>
<evidence type="ECO:0000256" key="3">
    <source>
        <dbReference type="ARBA" id="ARBA00022692"/>
    </source>
</evidence>
<evidence type="ECO:0000313" key="9">
    <source>
        <dbReference type="EMBL" id="BBJ00245.1"/>
    </source>
</evidence>
<comment type="subunit">
    <text evidence="8">The complex is composed of six subunits: RnfA, RnfB, RnfC, RnfD, RnfE and RnfG.</text>
</comment>
<dbReference type="Pfam" id="PF02508">
    <property type="entry name" value="Rnf-Nqr"/>
    <property type="match status" value="1"/>
</dbReference>
<evidence type="ECO:0000256" key="5">
    <source>
        <dbReference type="ARBA" id="ARBA00022982"/>
    </source>
</evidence>
<keyword evidence="6 8" id="KW-1133">Transmembrane helix</keyword>
<dbReference type="GO" id="GO:0005886">
    <property type="term" value="C:plasma membrane"/>
    <property type="evidence" value="ECO:0007669"/>
    <property type="project" value="UniProtKB-SubCell"/>
</dbReference>
<keyword evidence="7 8" id="KW-0472">Membrane</keyword>
<comment type="similarity">
    <text evidence="8">Belongs to the NqrDE/RnfAE family.</text>
</comment>
<dbReference type="PANTHER" id="PTHR30586:SF0">
    <property type="entry name" value="ION-TRANSLOCATING OXIDOREDUCTASE COMPLEX SUBUNIT E"/>
    <property type="match status" value="1"/>
</dbReference>
<feature type="transmembrane region" description="Helical" evidence="8">
    <location>
        <begin position="184"/>
        <end position="204"/>
    </location>
</feature>
<dbReference type="EMBL" id="AP019536">
    <property type="protein sequence ID" value="BBJ00245.1"/>
    <property type="molecule type" value="Genomic_DNA"/>
</dbReference>
<dbReference type="InterPro" id="IPR010968">
    <property type="entry name" value="RnfE"/>
</dbReference>
<dbReference type="NCBIfam" id="NF009070">
    <property type="entry name" value="PRK12405.1"/>
    <property type="match status" value="1"/>
</dbReference>
<keyword evidence="3 8" id="KW-0812">Transmembrane</keyword>
<keyword evidence="2 8" id="KW-0813">Transport</keyword>
<evidence type="ECO:0000256" key="2">
    <source>
        <dbReference type="ARBA" id="ARBA00022448"/>
    </source>
</evidence>
<dbReference type="KEGG" id="fku:FGKAn22_19370"/>
<keyword evidence="10" id="KW-1185">Reference proteome</keyword>
<comment type="function">
    <text evidence="8">Part of a membrane-bound complex that couples electron transfer with translocation of ions across the membrane.</text>
</comment>
<evidence type="ECO:0000256" key="7">
    <source>
        <dbReference type="ARBA" id="ARBA00023136"/>
    </source>
</evidence>
<comment type="subcellular location">
    <subcellularLocation>
        <location evidence="8">Cell inner membrane</location>
        <topology evidence="8">Multi-pass membrane protein</topology>
    </subcellularLocation>
    <subcellularLocation>
        <location evidence="1">Endomembrane system</location>
        <topology evidence="1">Multi-pass membrane protein</topology>
    </subcellularLocation>
</comment>
<keyword evidence="4 8" id="KW-1278">Translocase</keyword>
<dbReference type="GO" id="GO:0012505">
    <property type="term" value="C:endomembrane system"/>
    <property type="evidence" value="ECO:0007669"/>
    <property type="project" value="UniProtKB-SubCell"/>
</dbReference>
<feature type="transmembrane region" description="Helical" evidence="8">
    <location>
        <begin position="95"/>
        <end position="117"/>
    </location>
</feature>
<feature type="transmembrane region" description="Helical" evidence="8">
    <location>
        <begin position="20"/>
        <end position="50"/>
    </location>
</feature>
<protein>
    <recommendedName>
        <fullName evidence="8">Ion-translocating oxidoreductase complex subunit E</fullName>
        <ecNumber evidence="8">7.-.-.-</ecNumber>
    </recommendedName>
    <alternativeName>
        <fullName evidence="8">Rnf electron transport complex subunit E</fullName>
    </alternativeName>
</protein>
<keyword evidence="8" id="KW-0997">Cell inner membrane</keyword>
<organism evidence="9 10">
    <name type="scientific">Ferrigenium kumadai</name>
    <dbReference type="NCBI Taxonomy" id="1682490"/>
    <lineage>
        <taxon>Bacteria</taxon>
        <taxon>Pseudomonadati</taxon>
        <taxon>Pseudomonadota</taxon>
        <taxon>Betaproteobacteria</taxon>
        <taxon>Nitrosomonadales</taxon>
        <taxon>Gallionellaceae</taxon>
        <taxon>Ferrigenium</taxon>
    </lineage>
</organism>
<sequence>MSLGEYKDILHNGLWKQNPGIVQLLGLCPLLAVSSSVVNGASLGLATALVMTLSNASIAPIRNFIPNEIRIPVYVLIIAVLVTVVQYLMNAYMYGLYVVLGIFIPLIVTNCIVLARVEAFASKNTVAPSALDGFAMGLGLTAVLTVLGGMREIFGHGTLLSGIDLALGEGAKDWVIHLIPDYKGFLLAILPPGAFIGLALLIAGRNWLALRAERKAHGASASIAPVEGGCSPASHG</sequence>
<dbReference type="PANTHER" id="PTHR30586">
    <property type="entry name" value="ELECTRON TRANSPORT COMPLEX PROTEIN RNFE"/>
    <property type="match status" value="1"/>
</dbReference>
<keyword evidence="5 8" id="KW-0249">Electron transport</keyword>
<gene>
    <name evidence="8" type="primary">rnfE</name>
    <name evidence="9" type="ORF">FGKAn22_19370</name>
</gene>
<reference evidence="9 10" key="1">
    <citation type="submission" date="2019-03" db="EMBL/GenBank/DDBJ databases">
        <title>Complete genome sequence of Ferrigenium kumadai strain An22, a microaerophilic iron-oxidizing bacterium isolated from a paddy field soil.</title>
        <authorList>
            <person name="Watanabe T."/>
            <person name="Asakawa S."/>
        </authorList>
    </citation>
    <scope>NUCLEOTIDE SEQUENCE [LARGE SCALE GENOMIC DNA]</scope>
    <source>
        <strain evidence="9 10">An22</strain>
    </source>
</reference>
<dbReference type="NCBIfam" id="TIGR01948">
    <property type="entry name" value="rnfE"/>
    <property type="match status" value="1"/>
</dbReference>
<evidence type="ECO:0000256" key="6">
    <source>
        <dbReference type="ARBA" id="ARBA00022989"/>
    </source>
</evidence>
<evidence type="ECO:0000256" key="8">
    <source>
        <dbReference type="HAMAP-Rule" id="MF_00478"/>
    </source>
</evidence>
<dbReference type="RefSeq" id="WP_281411871.1">
    <property type="nucleotide sequence ID" value="NZ_AP019536.1"/>
</dbReference>
<dbReference type="GO" id="GO:0022900">
    <property type="term" value="P:electron transport chain"/>
    <property type="evidence" value="ECO:0007669"/>
    <property type="project" value="UniProtKB-UniRule"/>
</dbReference>
<dbReference type="PIRSF" id="PIRSF006102">
    <property type="entry name" value="NQR_DE"/>
    <property type="match status" value="1"/>
</dbReference>
<dbReference type="EC" id="7.-.-.-" evidence="8"/>
<feature type="transmembrane region" description="Helical" evidence="8">
    <location>
        <begin position="129"/>
        <end position="150"/>
    </location>
</feature>
<evidence type="ECO:0000313" key="10">
    <source>
        <dbReference type="Proteomes" id="UP001319121"/>
    </source>
</evidence>
<proteinExistence type="inferred from homology"/>
<dbReference type="InterPro" id="IPR003667">
    <property type="entry name" value="NqrDE/RnfAE"/>
</dbReference>
<evidence type="ECO:0000256" key="4">
    <source>
        <dbReference type="ARBA" id="ARBA00022967"/>
    </source>
</evidence>